<protein>
    <submittedName>
        <fullName evidence="2">MFS transporter</fullName>
    </submittedName>
</protein>
<dbReference type="InterPro" id="IPR050228">
    <property type="entry name" value="Carboxylesterase_BioH"/>
</dbReference>
<dbReference type="RefSeq" id="WP_046046568.1">
    <property type="nucleotide sequence ID" value="NZ_LACD01000012.1"/>
</dbReference>
<name>A0A0F4TKJ5_PSEFL</name>
<organism evidence="2 3">
    <name type="scientific">Pseudomonas fluorescens</name>
    <dbReference type="NCBI Taxonomy" id="294"/>
    <lineage>
        <taxon>Bacteria</taxon>
        <taxon>Pseudomonadati</taxon>
        <taxon>Pseudomonadota</taxon>
        <taxon>Gammaproteobacteria</taxon>
        <taxon>Pseudomonadales</taxon>
        <taxon>Pseudomonadaceae</taxon>
        <taxon>Pseudomonas</taxon>
    </lineage>
</organism>
<gene>
    <name evidence="2" type="ORF">VC34_11125</name>
</gene>
<feature type="domain" description="AB hydrolase-1" evidence="1">
    <location>
        <begin position="29"/>
        <end position="257"/>
    </location>
</feature>
<comment type="caution">
    <text evidence="2">The sequence shown here is derived from an EMBL/GenBank/DDBJ whole genome shotgun (WGS) entry which is preliminary data.</text>
</comment>
<dbReference type="EMBL" id="LACD01000012">
    <property type="protein sequence ID" value="KJZ44520.1"/>
    <property type="molecule type" value="Genomic_DNA"/>
</dbReference>
<dbReference type="InterPro" id="IPR029058">
    <property type="entry name" value="AB_hydrolase_fold"/>
</dbReference>
<sequence length="291" mass="32899">MMPKTAIVEICGKYKVYTEHYLNTAADKTIILVNGSLATTASFAQTVRYLQPRFNVVLYDQPYAGQSKEHNLHGQPIRKEDEAAILLDLIEHFGAHHVLSFSWGGAATLLALAQRPRRIEKAVISSFAARINTPMRDYLESGLNHLQACDRLSVGRLINSTIGKHLPSLFKRFNDRHVRSLAEHEYRQMHFHVNEVLTQDTHCYVACAAAIEIPLLFVNGEWDEYTSVEDARLFADHASQSRFHTIKNAGHFLDMEHAAAWQDTRQALLGFLDPASRRQGRVASDTQVNHV</sequence>
<reference evidence="2 3" key="1">
    <citation type="submission" date="2015-03" db="EMBL/GenBank/DDBJ databases">
        <title>Comparative genomics of Pseudomonas insights into diversity of traits involved in vanlence and defense.</title>
        <authorList>
            <person name="Qin Y."/>
        </authorList>
    </citation>
    <scope>NUCLEOTIDE SEQUENCE [LARGE SCALE GENOMIC DNA]</scope>
    <source>
        <strain evidence="2 3">C3</strain>
    </source>
</reference>
<dbReference type="InterPro" id="IPR000073">
    <property type="entry name" value="AB_hydrolase_1"/>
</dbReference>
<evidence type="ECO:0000313" key="2">
    <source>
        <dbReference type="EMBL" id="KJZ44520.1"/>
    </source>
</evidence>
<dbReference type="PANTHER" id="PTHR43194:SF5">
    <property type="entry name" value="PIMELOYL-[ACYL-CARRIER PROTEIN] METHYL ESTER ESTERASE"/>
    <property type="match status" value="1"/>
</dbReference>
<accession>A0A0F4TKJ5</accession>
<dbReference type="AlphaFoldDB" id="A0A0F4TKJ5"/>
<evidence type="ECO:0000313" key="3">
    <source>
        <dbReference type="Proteomes" id="UP000033500"/>
    </source>
</evidence>
<dbReference type="PATRIC" id="fig|294.131.peg.280"/>
<dbReference type="PANTHER" id="PTHR43194">
    <property type="entry name" value="HYDROLASE ALPHA/BETA FOLD FAMILY"/>
    <property type="match status" value="1"/>
</dbReference>
<proteinExistence type="predicted"/>
<dbReference type="Pfam" id="PF00561">
    <property type="entry name" value="Abhydrolase_1"/>
    <property type="match status" value="1"/>
</dbReference>
<dbReference type="Gene3D" id="3.40.50.1820">
    <property type="entry name" value="alpha/beta hydrolase"/>
    <property type="match status" value="1"/>
</dbReference>
<dbReference type="SUPFAM" id="SSF53474">
    <property type="entry name" value="alpha/beta-Hydrolases"/>
    <property type="match status" value="1"/>
</dbReference>
<evidence type="ECO:0000259" key="1">
    <source>
        <dbReference type="Pfam" id="PF00561"/>
    </source>
</evidence>
<dbReference type="Proteomes" id="UP000033500">
    <property type="component" value="Unassembled WGS sequence"/>
</dbReference>